<evidence type="ECO:0000313" key="3">
    <source>
        <dbReference type="Proteomes" id="UP001223072"/>
    </source>
</evidence>
<keyword evidence="1" id="KW-0472">Membrane</keyword>
<feature type="transmembrane region" description="Helical" evidence="1">
    <location>
        <begin position="6"/>
        <end position="28"/>
    </location>
</feature>
<dbReference type="Proteomes" id="UP001223072">
    <property type="component" value="Unassembled WGS sequence"/>
</dbReference>
<name>A0ABU0RXN4_9ACTN</name>
<accession>A0ABU0RXN4</accession>
<comment type="caution">
    <text evidence="2">The sequence shown here is derived from an EMBL/GenBank/DDBJ whole genome shotgun (WGS) entry which is preliminary data.</text>
</comment>
<reference evidence="2 3" key="1">
    <citation type="submission" date="2023-07" db="EMBL/GenBank/DDBJ databases">
        <title>Comparative genomics of wheat-associated soil bacteria to identify genetic determinants of phenazine resistance.</title>
        <authorList>
            <person name="Mouncey N."/>
        </authorList>
    </citation>
    <scope>NUCLEOTIDE SEQUENCE [LARGE SCALE GENOMIC DNA]</scope>
    <source>
        <strain evidence="2 3">W2I16</strain>
    </source>
</reference>
<gene>
    <name evidence="2" type="ORF">QFZ49_006729</name>
</gene>
<evidence type="ECO:0000313" key="2">
    <source>
        <dbReference type="EMBL" id="MDQ0936754.1"/>
    </source>
</evidence>
<sequence length="39" mass="3856">MLSEGIAAAALGGTAFAVCALLISVFAIKLPKPPAQQAD</sequence>
<dbReference type="EMBL" id="JAUSZS010000008">
    <property type="protein sequence ID" value="MDQ0936754.1"/>
    <property type="molecule type" value="Genomic_DNA"/>
</dbReference>
<protein>
    <submittedName>
        <fullName evidence="2">Uncharacterized protein</fullName>
    </submittedName>
</protein>
<keyword evidence="1" id="KW-1133">Transmembrane helix</keyword>
<organism evidence="2 3">
    <name type="scientific">Streptomyces turgidiscabies</name>
    <dbReference type="NCBI Taxonomy" id="85558"/>
    <lineage>
        <taxon>Bacteria</taxon>
        <taxon>Bacillati</taxon>
        <taxon>Actinomycetota</taxon>
        <taxon>Actinomycetes</taxon>
        <taxon>Kitasatosporales</taxon>
        <taxon>Streptomycetaceae</taxon>
        <taxon>Streptomyces</taxon>
    </lineage>
</organism>
<evidence type="ECO:0000256" key="1">
    <source>
        <dbReference type="SAM" id="Phobius"/>
    </source>
</evidence>
<proteinExistence type="predicted"/>
<keyword evidence="1" id="KW-0812">Transmembrane</keyword>
<keyword evidence="3" id="KW-1185">Reference proteome</keyword>